<comment type="similarity">
    <text evidence="1">Belongs to the DDI1 family.</text>
</comment>
<keyword evidence="3" id="KW-0064">Aspartyl protease</keyword>
<dbReference type="GO" id="GO:0006508">
    <property type="term" value="P:proteolysis"/>
    <property type="evidence" value="ECO:0007669"/>
    <property type="project" value="UniProtKB-KW"/>
</dbReference>
<organism evidence="7 8">
    <name type="scientific">Paraburkholderia dinghuensis</name>
    <dbReference type="NCBI Taxonomy" id="2305225"/>
    <lineage>
        <taxon>Bacteria</taxon>
        <taxon>Pseudomonadati</taxon>
        <taxon>Pseudomonadota</taxon>
        <taxon>Betaproteobacteria</taxon>
        <taxon>Burkholderiales</taxon>
        <taxon>Burkholderiaceae</taxon>
        <taxon>Paraburkholderia</taxon>
    </lineage>
</organism>
<keyword evidence="4" id="KW-0378">Hydrolase</keyword>
<feature type="compositionally biased region" description="Low complexity" evidence="5">
    <location>
        <begin position="336"/>
        <end position="346"/>
    </location>
</feature>
<name>A0A3N6PLC9_9BURK</name>
<dbReference type="EMBL" id="RQIS01000019">
    <property type="protein sequence ID" value="RQH02220.1"/>
    <property type="molecule type" value="Genomic_DNA"/>
</dbReference>
<dbReference type="Gene3D" id="2.40.70.10">
    <property type="entry name" value="Acid Proteases"/>
    <property type="match status" value="2"/>
</dbReference>
<sequence length="407" mass="44611">MNNRKLAQQWSTRIGGFFYCMVLCCTTASAQMVTAHPNPECQLKMEARLPMTENSGHYIVPVSINGKDYPMIVDTGASTSLTPAVADMMELATDNSSARRAAGIGTEVRSEYPRIVPSLKLGPSEWINLEVLTSDMLSAKMKAMQPPPVGLLGADVLSRYDVEFDFPARQMTLYTAQNCFGSFAPWQGRYFEYMPDPSRQHRFLLPVVLNGHPTDALLDTGATRSMVTKQSAFDAGVDEHSAIPVRQGSATGFEGTPFAVRTYRFASVQIGPSVYHQVPVDVVDTRLTQGGMLLGMDFMHSRRVWVSYSNNVVFMQPAATAATHLSTPASPPVTPAPATTGSATSTDDSESLHELLSSRPDLNTHTHMTYSPTVRVWQGSRLQLPPLHYSRPVPDWQGSSSQLVPLH</sequence>
<dbReference type="InterPro" id="IPR021109">
    <property type="entry name" value="Peptidase_aspartic_dom_sf"/>
</dbReference>
<feature type="signal peptide" evidence="6">
    <location>
        <begin position="1"/>
        <end position="30"/>
    </location>
</feature>
<dbReference type="AlphaFoldDB" id="A0A3N6PLC9"/>
<evidence type="ECO:0000313" key="7">
    <source>
        <dbReference type="EMBL" id="RQH02220.1"/>
    </source>
</evidence>
<feature type="region of interest" description="Disordered" evidence="5">
    <location>
        <begin position="324"/>
        <end position="353"/>
    </location>
</feature>
<dbReference type="SUPFAM" id="SSF50630">
    <property type="entry name" value="Acid proteases"/>
    <property type="match status" value="2"/>
</dbReference>
<reference evidence="7 8" key="1">
    <citation type="submission" date="2018-11" db="EMBL/GenBank/DDBJ databases">
        <title>Paraburkholderia sp. DHOA04, isolated from soil.</title>
        <authorList>
            <person name="Gao Z.-H."/>
            <person name="Qiu L.-H."/>
            <person name="Fu J.-C."/>
        </authorList>
    </citation>
    <scope>NUCLEOTIDE SEQUENCE [LARGE SCALE GENOMIC DNA]</scope>
    <source>
        <strain evidence="7 8">DHOA04</strain>
    </source>
</reference>
<proteinExistence type="inferred from homology"/>
<keyword evidence="6" id="KW-0732">Signal</keyword>
<dbReference type="PANTHER" id="PTHR12917:SF1">
    <property type="entry name" value="AT13091P"/>
    <property type="match status" value="1"/>
</dbReference>
<evidence type="ECO:0000313" key="8">
    <source>
        <dbReference type="Proteomes" id="UP000272778"/>
    </source>
</evidence>
<dbReference type="PANTHER" id="PTHR12917">
    <property type="entry name" value="ASPARTYL PROTEASE DDI-RELATED"/>
    <property type="match status" value="1"/>
</dbReference>
<dbReference type="RefSeq" id="WP_124153255.1">
    <property type="nucleotide sequence ID" value="NZ_RQIS01000019.1"/>
</dbReference>
<dbReference type="InterPro" id="IPR034122">
    <property type="entry name" value="Retropepsin-like_bacterial"/>
</dbReference>
<evidence type="ECO:0000256" key="1">
    <source>
        <dbReference type="ARBA" id="ARBA00009136"/>
    </source>
</evidence>
<comment type="caution">
    <text evidence="7">The sequence shown here is derived from an EMBL/GenBank/DDBJ whole genome shotgun (WGS) entry which is preliminary data.</text>
</comment>
<dbReference type="Pfam" id="PF13650">
    <property type="entry name" value="Asp_protease_2"/>
    <property type="match status" value="2"/>
</dbReference>
<dbReference type="InterPro" id="IPR001969">
    <property type="entry name" value="Aspartic_peptidase_AS"/>
</dbReference>
<keyword evidence="2" id="KW-0645">Protease</keyword>
<dbReference type="GO" id="GO:0004190">
    <property type="term" value="F:aspartic-type endopeptidase activity"/>
    <property type="evidence" value="ECO:0007669"/>
    <property type="project" value="UniProtKB-KW"/>
</dbReference>
<evidence type="ECO:0000256" key="6">
    <source>
        <dbReference type="SAM" id="SignalP"/>
    </source>
</evidence>
<evidence type="ECO:0000256" key="2">
    <source>
        <dbReference type="ARBA" id="ARBA00022670"/>
    </source>
</evidence>
<gene>
    <name evidence="7" type="ORF">D1Y85_22335</name>
</gene>
<evidence type="ECO:0000256" key="5">
    <source>
        <dbReference type="SAM" id="MobiDB-lite"/>
    </source>
</evidence>
<evidence type="ECO:0000256" key="3">
    <source>
        <dbReference type="ARBA" id="ARBA00022750"/>
    </source>
</evidence>
<feature type="chain" id="PRO_5018232155" description="Peptidase A2 domain-containing protein" evidence="6">
    <location>
        <begin position="31"/>
        <end position="407"/>
    </location>
</feature>
<protein>
    <recommendedName>
        <fullName evidence="9">Peptidase A2 domain-containing protein</fullName>
    </recommendedName>
</protein>
<accession>A0A3N6PLC9</accession>
<dbReference type="OrthoDB" id="9008637at2"/>
<dbReference type="Proteomes" id="UP000272778">
    <property type="component" value="Unassembled WGS sequence"/>
</dbReference>
<keyword evidence="8" id="KW-1185">Reference proteome</keyword>
<dbReference type="PROSITE" id="PS00141">
    <property type="entry name" value="ASP_PROTEASE"/>
    <property type="match status" value="2"/>
</dbReference>
<evidence type="ECO:0000256" key="4">
    <source>
        <dbReference type="ARBA" id="ARBA00022801"/>
    </source>
</evidence>
<evidence type="ECO:0008006" key="9">
    <source>
        <dbReference type="Google" id="ProtNLM"/>
    </source>
</evidence>
<dbReference type="CDD" id="cd05483">
    <property type="entry name" value="retropepsin_like_bacteria"/>
    <property type="match status" value="2"/>
</dbReference>